<dbReference type="GeneID" id="85450116"/>
<keyword evidence="2" id="KW-1185">Reference proteome</keyword>
<dbReference type="EMBL" id="JAHMHR010000001">
    <property type="protein sequence ID" value="KAK1700831.1"/>
    <property type="molecule type" value="Genomic_DNA"/>
</dbReference>
<organism evidence="1 2">
    <name type="scientific">Colletotrichum godetiae</name>
    <dbReference type="NCBI Taxonomy" id="1209918"/>
    <lineage>
        <taxon>Eukaryota</taxon>
        <taxon>Fungi</taxon>
        <taxon>Dikarya</taxon>
        <taxon>Ascomycota</taxon>
        <taxon>Pezizomycotina</taxon>
        <taxon>Sordariomycetes</taxon>
        <taxon>Hypocreomycetidae</taxon>
        <taxon>Glomerellales</taxon>
        <taxon>Glomerellaceae</taxon>
        <taxon>Colletotrichum</taxon>
        <taxon>Colletotrichum acutatum species complex</taxon>
    </lineage>
</organism>
<sequence>MGDLIFHPPFFFPFLPFPFAFGPSLCFFRSPLGVGAHVPVPHSHCPGRVAVDAPCSRLPVARAPGRNGGGRREVYTTCSIAWVGPVKLSALTDTTRTNSQSNAPRDRWQARGIDRTCAFLLQSRADDDAHPPNHHFVIGQTLLISHLPLIVPDLPSHARGTFPSLPTKNTKLKRPLIEPWRMVSVLFRFVVAFYTCATYSASPTARLCHGIQSFDSAQPGIRTTAVPYCTLSAKETAL</sequence>
<name>A0AAJ0F2M8_9PEZI</name>
<accession>A0AAJ0F2M8</accession>
<evidence type="ECO:0000313" key="1">
    <source>
        <dbReference type="EMBL" id="KAK1700831.1"/>
    </source>
</evidence>
<dbReference type="RefSeq" id="XP_060436586.1">
    <property type="nucleotide sequence ID" value="XM_060565590.1"/>
</dbReference>
<gene>
    <name evidence="1" type="ORF">BDP55DRAFT_1479</name>
</gene>
<protein>
    <submittedName>
        <fullName evidence="1">Uncharacterized protein</fullName>
    </submittedName>
</protein>
<proteinExistence type="predicted"/>
<reference evidence="1" key="1">
    <citation type="submission" date="2021-06" db="EMBL/GenBank/DDBJ databases">
        <title>Comparative genomics, transcriptomics and evolutionary studies reveal genomic signatures of adaptation to plant cell wall in hemibiotrophic fungi.</title>
        <authorList>
            <consortium name="DOE Joint Genome Institute"/>
            <person name="Baroncelli R."/>
            <person name="Diaz J.F."/>
            <person name="Benocci T."/>
            <person name="Peng M."/>
            <person name="Battaglia E."/>
            <person name="Haridas S."/>
            <person name="Andreopoulos W."/>
            <person name="Labutti K."/>
            <person name="Pangilinan J."/>
            <person name="Floch G.L."/>
            <person name="Makela M.R."/>
            <person name="Henrissat B."/>
            <person name="Grigoriev I.V."/>
            <person name="Crouch J.A."/>
            <person name="De Vries R.P."/>
            <person name="Sukno S.A."/>
            <person name="Thon M.R."/>
        </authorList>
    </citation>
    <scope>NUCLEOTIDE SEQUENCE</scope>
    <source>
        <strain evidence="1">CBS 193.32</strain>
    </source>
</reference>
<dbReference type="Proteomes" id="UP001224890">
    <property type="component" value="Unassembled WGS sequence"/>
</dbReference>
<evidence type="ECO:0000313" key="2">
    <source>
        <dbReference type="Proteomes" id="UP001224890"/>
    </source>
</evidence>
<comment type="caution">
    <text evidence="1">The sequence shown here is derived from an EMBL/GenBank/DDBJ whole genome shotgun (WGS) entry which is preliminary data.</text>
</comment>
<dbReference type="AlphaFoldDB" id="A0AAJ0F2M8"/>